<dbReference type="AlphaFoldDB" id="K0T553"/>
<evidence type="ECO:0000256" key="1">
    <source>
        <dbReference type="SAM" id="MobiDB-lite"/>
    </source>
</evidence>
<keyword evidence="4" id="KW-1185">Reference proteome</keyword>
<evidence type="ECO:0000313" key="3">
    <source>
        <dbReference type="EMBL" id="EJK72224.1"/>
    </source>
</evidence>
<feature type="signal peptide" evidence="2">
    <location>
        <begin position="1"/>
        <end position="21"/>
    </location>
</feature>
<evidence type="ECO:0000256" key="2">
    <source>
        <dbReference type="SAM" id="SignalP"/>
    </source>
</evidence>
<evidence type="ECO:0008006" key="5">
    <source>
        <dbReference type="Google" id="ProtNLM"/>
    </source>
</evidence>
<evidence type="ECO:0000313" key="4">
    <source>
        <dbReference type="Proteomes" id="UP000266841"/>
    </source>
</evidence>
<feature type="region of interest" description="Disordered" evidence="1">
    <location>
        <begin position="79"/>
        <end position="104"/>
    </location>
</feature>
<dbReference type="EMBL" id="AGNL01006168">
    <property type="protein sequence ID" value="EJK72224.1"/>
    <property type="molecule type" value="Genomic_DNA"/>
</dbReference>
<keyword evidence="2" id="KW-0732">Signal</keyword>
<gene>
    <name evidence="3" type="ORF">THAOC_06261</name>
</gene>
<dbReference type="Proteomes" id="UP000266841">
    <property type="component" value="Unassembled WGS sequence"/>
</dbReference>
<protein>
    <recommendedName>
        <fullName evidence="5">Secreted protein</fullName>
    </recommendedName>
</protein>
<accession>K0T553</accession>
<feature type="non-terminal residue" evidence="3">
    <location>
        <position position="1"/>
    </location>
</feature>
<proteinExistence type="predicted"/>
<sequence length="104" mass="10648">GSRRAAVWLVWLVRCCGLALPFASSAESAERPWLVRGIEASCASAEDIASSSCSSSKGPSARWRPRPDAECRRLAAAEVDSVPPAPPGAPAAGVGCAGRTKAGQ</sequence>
<organism evidence="3 4">
    <name type="scientific">Thalassiosira oceanica</name>
    <name type="common">Marine diatom</name>
    <dbReference type="NCBI Taxonomy" id="159749"/>
    <lineage>
        <taxon>Eukaryota</taxon>
        <taxon>Sar</taxon>
        <taxon>Stramenopiles</taxon>
        <taxon>Ochrophyta</taxon>
        <taxon>Bacillariophyta</taxon>
        <taxon>Coscinodiscophyceae</taxon>
        <taxon>Thalassiosirophycidae</taxon>
        <taxon>Thalassiosirales</taxon>
        <taxon>Thalassiosiraceae</taxon>
        <taxon>Thalassiosira</taxon>
    </lineage>
</organism>
<feature type="chain" id="PRO_5003837700" description="Secreted protein" evidence="2">
    <location>
        <begin position="22"/>
        <end position="104"/>
    </location>
</feature>
<name>K0T553_THAOC</name>
<comment type="caution">
    <text evidence="3">The sequence shown here is derived from an EMBL/GenBank/DDBJ whole genome shotgun (WGS) entry which is preliminary data.</text>
</comment>
<reference evidence="3 4" key="1">
    <citation type="journal article" date="2012" name="Genome Biol.">
        <title>Genome and low-iron response of an oceanic diatom adapted to chronic iron limitation.</title>
        <authorList>
            <person name="Lommer M."/>
            <person name="Specht M."/>
            <person name="Roy A.S."/>
            <person name="Kraemer L."/>
            <person name="Andreson R."/>
            <person name="Gutowska M.A."/>
            <person name="Wolf J."/>
            <person name="Bergner S.V."/>
            <person name="Schilhabel M.B."/>
            <person name="Klostermeier U.C."/>
            <person name="Beiko R.G."/>
            <person name="Rosenstiel P."/>
            <person name="Hippler M."/>
            <person name="Laroche J."/>
        </authorList>
    </citation>
    <scope>NUCLEOTIDE SEQUENCE [LARGE SCALE GENOMIC DNA]</scope>
    <source>
        <strain evidence="3 4">CCMP1005</strain>
    </source>
</reference>